<evidence type="ECO:0000313" key="1">
    <source>
        <dbReference type="EMBL" id="CAB5014347.1"/>
    </source>
</evidence>
<proteinExistence type="predicted"/>
<name>A0A6J7Q9J0_9ZZZZ</name>
<sequence>MPPVFGPRSPSNARLKSCAGCIAITRVPSLIPKSETSGPSRNSSMTTRGDNSACSIAALRSSVTTTPLPAASPSCLTTYGAPKVSSADSTSDLLVHVNDLAVGTPASLITFFAKSFEPSNCAAACDGPKQAIPATLSASDKPLTRGFSGPTTTKSIRHFWASETTAELSSTFIA</sequence>
<reference evidence="1" key="1">
    <citation type="submission" date="2020-05" db="EMBL/GenBank/DDBJ databases">
        <authorList>
            <person name="Chiriac C."/>
            <person name="Salcher M."/>
            <person name="Ghai R."/>
            <person name="Kavagutti S V."/>
        </authorList>
    </citation>
    <scope>NUCLEOTIDE SEQUENCE</scope>
</reference>
<protein>
    <submittedName>
        <fullName evidence="1">Unannotated protein</fullName>
    </submittedName>
</protein>
<accession>A0A6J7Q9J0</accession>
<dbReference type="AlphaFoldDB" id="A0A6J7Q9J0"/>
<gene>
    <name evidence="1" type="ORF">UFOPK4095_00645</name>
</gene>
<organism evidence="1">
    <name type="scientific">freshwater metagenome</name>
    <dbReference type="NCBI Taxonomy" id="449393"/>
    <lineage>
        <taxon>unclassified sequences</taxon>
        <taxon>metagenomes</taxon>
        <taxon>ecological metagenomes</taxon>
    </lineage>
</organism>
<dbReference type="EMBL" id="CAFBPI010000032">
    <property type="protein sequence ID" value="CAB5014347.1"/>
    <property type="molecule type" value="Genomic_DNA"/>
</dbReference>